<reference evidence="1" key="1">
    <citation type="submission" date="2014-11" db="EMBL/GenBank/DDBJ databases">
        <authorList>
            <person name="Amaro Gonzalez C."/>
        </authorList>
    </citation>
    <scope>NUCLEOTIDE SEQUENCE</scope>
</reference>
<sequence length="25" mass="2787">MLELSNGHKSKNMATLCKKLIISRA</sequence>
<accession>A0A0E9P629</accession>
<reference evidence="1" key="2">
    <citation type="journal article" date="2015" name="Fish Shellfish Immunol.">
        <title>Early steps in the European eel (Anguilla anguilla)-Vibrio vulnificus interaction in the gills: Role of the RtxA13 toxin.</title>
        <authorList>
            <person name="Callol A."/>
            <person name="Pajuelo D."/>
            <person name="Ebbesson L."/>
            <person name="Teles M."/>
            <person name="MacKenzie S."/>
            <person name="Amaro C."/>
        </authorList>
    </citation>
    <scope>NUCLEOTIDE SEQUENCE</scope>
</reference>
<protein>
    <submittedName>
        <fullName evidence="1">Uncharacterized protein</fullName>
    </submittedName>
</protein>
<organism evidence="1">
    <name type="scientific">Anguilla anguilla</name>
    <name type="common">European freshwater eel</name>
    <name type="synonym">Muraena anguilla</name>
    <dbReference type="NCBI Taxonomy" id="7936"/>
    <lineage>
        <taxon>Eukaryota</taxon>
        <taxon>Metazoa</taxon>
        <taxon>Chordata</taxon>
        <taxon>Craniata</taxon>
        <taxon>Vertebrata</taxon>
        <taxon>Euteleostomi</taxon>
        <taxon>Actinopterygii</taxon>
        <taxon>Neopterygii</taxon>
        <taxon>Teleostei</taxon>
        <taxon>Anguilliformes</taxon>
        <taxon>Anguillidae</taxon>
        <taxon>Anguilla</taxon>
    </lineage>
</organism>
<name>A0A0E9P629_ANGAN</name>
<dbReference type="EMBL" id="GBXM01105556">
    <property type="protein sequence ID" value="JAH03021.1"/>
    <property type="molecule type" value="Transcribed_RNA"/>
</dbReference>
<proteinExistence type="predicted"/>
<dbReference type="AlphaFoldDB" id="A0A0E9P629"/>
<evidence type="ECO:0000313" key="1">
    <source>
        <dbReference type="EMBL" id="JAH00046.1"/>
    </source>
</evidence>
<dbReference type="EMBL" id="GBXM01108531">
    <property type="protein sequence ID" value="JAH00046.1"/>
    <property type="molecule type" value="Transcribed_RNA"/>
</dbReference>